<evidence type="ECO:0000313" key="3">
    <source>
        <dbReference type="Proteomes" id="UP001224775"/>
    </source>
</evidence>
<protein>
    <recommendedName>
        <fullName evidence="1">CMP/dCMP-type deaminase domain-containing protein</fullName>
    </recommendedName>
</protein>
<dbReference type="GO" id="GO:0003824">
    <property type="term" value="F:catalytic activity"/>
    <property type="evidence" value="ECO:0007669"/>
    <property type="project" value="InterPro"/>
</dbReference>
<dbReference type="Gene3D" id="3.40.140.10">
    <property type="entry name" value="Cytidine Deaminase, domain 2"/>
    <property type="match status" value="1"/>
</dbReference>
<dbReference type="SUPFAM" id="SSF53927">
    <property type="entry name" value="Cytidine deaminase-like"/>
    <property type="match status" value="1"/>
</dbReference>
<dbReference type="Proteomes" id="UP001224775">
    <property type="component" value="Unassembled WGS sequence"/>
</dbReference>
<dbReference type="AlphaFoldDB" id="A0AAD9DAI6"/>
<keyword evidence="3" id="KW-1185">Reference proteome</keyword>
<dbReference type="InterPro" id="IPR002125">
    <property type="entry name" value="CMP_dCMP_dom"/>
</dbReference>
<organism evidence="2 3">
    <name type="scientific">Skeletonema marinoi</name>
    <dbReference type="NCBI Taxonomy" id="267567"/>
    <lineage>
        <taxon>Eukaryota</taxon>
        <taxon>Sar</taxon>
        <taxon>Stramenopiles</taxon>
        <taxon>Ochrophyta</taxon>
        <taxon>Bacillariophyta</taxon>
        <taxon>Coscinodiscophyceae</taxon>
        <taxon>Thalassiosirophycidae</taxon>
        <taxon>Thalassiosirales</taxon>
        <taxon>Skeletonemataceae</taxon>
        <taxon>Skeletonema</taxon>
        <taxon>Skeletonema marinoi-dohrnii complex</taxon>
    </lineage>
</organism>
<name>A0AAD9DAI6_9STRA</name>
<gene>
    <name evidence="2" type="ORF">QTG54_009286</name>
</gene>
<dbReference type="EMBL" id="JATAAI010000016">
    <property type="protein sequence ID" value="KAK1740336.1"/>
    <property type="molecule type" value="Genomic_DNA"/>
</dbReference>
<dbReference type="InterPro" id="IPR016193">
    <property type="entry name" value="Cytidine_deaminase-like"/>
</dbReference>
<feature type="domain" description="CMP/dCMP-type deaminase" evidence="1">
    <location>
        <begin position="84"/>
        <end position="168"/>
    </location>
</feature>
<reference evidence="2" key="1">
    <citation type="submission" date="2023-06" db="EMBL/GenBank/DDBJ databases">
        <title>Survivors Of The Sea: Transcriptome response of Skeletonema marinoi to long-term dormancy.</title>
        <authorList>
            <person name="Pinder M.I.M."/>
            <person name="Kourtchenko O."/>
            <person name="Robertson E.K."/>
            <person name="Larsson T."/>
            <person name="Maumus F."/>
            <person name="Osuna-Cruz C.M."/>
            <person name="Vancaester E."/>
            <person name="Stenow R."/>
            <person name="Vandepoele K."/>
            <person name="Ploug H."/>
            <person name="Bruchert V."/>
            <person name="Godhe A."/>
            <person name="Topel M."/>
        </authorList>
    </citation>
    <scope>NUCLEOTIDE SEQUENCE</scope>
    <source>
        <strain evidence="2">R05AC</strain>
    </source>
</reference>
<evidence type="ECO:0000259" key="1">
    <source>
        <dbReference type="Pfam" id="PF00383"/>
    </source>
</evidence>
<dbReference type="Pfam" id="PF00383">
    <property type="entry name" value="dCMP_cyt_deam_1"/>
    <property type="match status" value="1"/>
</dbReference>
<evidence type="ECO:0000313" key="2">
    <source>
        <dbReference type="EMBL" id="KAK1740336.1"/>
    </source>
</evidence>
<comment type="caution">
    <text evidence="2">The sequence shown here is derived from an EMBL/GenBank/DDBJ whole genome shotgun (WGS) entry which is preliminary data.</text>
</comment>
<proteinExistence type="predicted"/>
<sequence length="257" mass="29062">MISWIKVSVFVSTSILSIDLHIPIKLNEKSTTSQYTRMTDEYTKGVVIDDSLQRAPLKASVDEIRRMLLIIKDEILPKTTVGVTNGNKVFGAAILNDKLETVLADSNEETTCPLFHGEVKAIYEWCKIIPASERGPAAQSSIFLATHEPCCMCISSIVWCGFNKVYYFFPYHITSEQGIPHDINTMHELWGVNSYRKRNKYVSTECLMDLITSLDESVPEKKELLALQQELIDTYDELSNKYHSEKVSNSNNTLVLG</sequence>
<accession>A0AAD9DAI6</accession>